<comment type="caution">
    <text evidence="1">The sequence shown here is derived from an EMBL/GenBank/DDBJ whole genome shotgun (WGS) entry which is preliminary data.</text>
</comment>
<evidence type="ECO:0000313" key="2">
    <source>
        <dbReference type="Proteomes" id="UP001320706"/>
    </source>
</evidence>
<dbReference type="EMBL" id="JAMKPW020000017">
    <property type="protein sequence ID" value="KAK8209050.1"/>
    <property type="molecule type" value="Genomic_DNA"/>
</dbReference>
<organism evidence="1 2">
    <name type="scientific">Zalaria obscura</name>
    <dbReference type="NCBI Taxonomy" id="2024903"/>
    <lineage>
        <taxon>Eukaryota</taxon>
        <taxon>Fungi</taxon>
        <taxon>Dikarya</taxon>
        <taxon>Ascomycota</taxon>
        <taxon>Pezizomycotina</taxon>
        <taxon>Dothideomycetes</taxon>
        <taxon>Dothideomycetidae</taxon>
        <taxon>Dothideales</taxon>
        <taxon>Zalariaceae</taxon>
        <taxon>Zalaria</taxon>
    </lineage>
</organism>
<protein>
    <submittedName>
        <fullName evidence="1">Uncharacterized protein</fullName>
    </submittedName>
</protein>
<keyword evidence="2" id="KW-1185">Reference proteome</keyword>
<name>A0ACC3SF30_9PEZI</name>
<reference evidence="1" key="1">
    <citation type="submission" date="2024-02" db="EMBL/GenBank/DDBJ databases">
        <title>Metagenome Assembled Genome of Zalaria obscura JY119.</title>
        <authorList>
            <person name="Vighnesh L."/>
            <person name="Jagadeeshwari U."/>
            <person name="Venkata Ramana C."/>
            <person name="Sasikala C."/>
        </authorList>
    </citation>
    <scope>NUCLEOTIDE SEQUENCE</scope>
    <source>
        <strain evidence="1">JY119</strain>
    </source>
</reference>
<sequence length="1266" mass="141374">MTTVAPASQQSSYPPILPLAFNANQPKTIRLYPLSNYTFGTKENQPEEDPSVLARLKRLEEHYEQYGMRRTCEGILVCHERNHPHVLMLQIANAFFKLPGDYLPHDAEEIEGFKTRLNERLAPVGSQFTNDSAQGEWEIGDTLAQWWRPNFETFMYPFIPGHVTRPKECKKLYFIQLPKSKVLSVPKNMKLLAVPLFELYDNTQRYGPQLSAIPHLLSRYNFEFVDEAGNVVAQTPGAGPLDGQMPQTKVLAGGDEVNGNGSHSDVKMEGTKEEEEDEITVNRIGSSVQAGVQGLPFRGRAIESTEGGRTSSHATGLGLPARPQVTRELVVRPKTLQYNSRKKTSPKAFSTSNRNPFPCPSTSVYLKGGRTGRLSYAYQRCGVIKAGQERPLYATRAHNKRRRESSPLSESVAREGRPSTKPSKRHRRGAASSPGDDSTTMRLEHNTDPSQRSARHSPRPFSNGSHDGPSTPPVKAPSSSLTNGSSGKAESNGFANGDSPSSRPTGPFFGHDREEVTRILIQSLSDLGYRNAALSLSRESGYELEVPSVAAFRNAVLKGEWDEAEALLFGGPLDEDGGGVHLRGNGHAQDTAAWLRTEASPNGATAGLPLAETANKHEMLFAMRQQKYLELLEARDLGSALMVLRQELTPLHSDTARLHALSSLMMCPSGEDLKLQAQWDGAQGESRHQLLSELSTSISPSVMIPEHRLARLLDELQGTQTTQCLYHNTTNPPSLYHDHYCERDDFPLQTLLELHDHTDEVWYIEFSHDGSMLATAGKDNTVIIYDTATWKMKYRLDNQHGTDNVHGVCYVSWSPDDRYILSCSQGKEFMIYDVKVPIFTKEQIRATILQTDPGRQTFARKAHVTDFSHPVTTAAWTPDGQSFIIGSQDSLRPLSLYSFTCDTQGHDFGVGEEHNFHVDEPNAFRVNDISISADGQLLAAITSDNRILMYDLPNRKRTAEWQMEDKLTCVNLSKDGETVLVSMNEGRLLLLDTVTGRVIQRFQGLRQSEFVIRSGFGGAGEGFVVSGSEDSHVYIWRKHTGTLVAALEAHSPGTVNSVAWHPTNPAIFASAGDDRRVRIGELDGADVRYRWSNSHAIARIPSPQEYHGKHGTAEERQNQSTEGLQVATHAICEHRTDKCQKTSTREQPVNDKAVKVRKQNKRVLRKGSDKSVSTGDVPKSGTSFLDLPAELRNHIYSFVLPRWSRLQSDWTTDFRIYIGDESRINDYEPALLRCSKQIREETIAMYYNKNGFEFYIRKMDFRSVAY</sequence>
<proteinExistence type="predicted"/>
<accession>A0ACC3SF30</accession>
<gene>
    <name evidence="1" type="ORF">M8818_003743</name>
</gene>
<dbReference type="Proteomes" id="UP001320706">
    <property type="component" value="Unassembled WGS sequence"/>
</dbReference>
<evidence type="ECO:0000313" key="1">
    <source>
        <dbReference type="EMBL" id="KAK8209050.1"/>
    </source>
</evidence>